<evidence type="ECO:0000313" key="2">
    <source>
        <dbReference type="Proteomes" id="UP000682782"/>
    </source>
</evidence>
<organism evidence="1 2">
    <name type="scientific">Aristaeella hokkaidonensis</name>
    <dbReference type="NCBI Taxonomy" id="3046382"/>
    <lineage>
        <taxon>Bacteria</taxon>
        <taxon>Bacillati</taxon>
        <taxon>Bacillota</taxon>
        <taxon>Clostridia</taxon>
        <taxon>Eubacteriales</taxon>
        <taxon>Aristaeellaceae</taxon>
        <taxon>Aristaeella</taxon>
    </lineage>
</organism>
<sequence length="172" mass="19146">MDKWVETKQLQVHFVSAAGLVYKDGEVLLIRSARRGWEFPGGVVEQGEAILDGLKREICEESGIIAEPRCLAGVYQRLTMKEGYGPLEGIMIPPNVSILFICDYVSGELHTSDESLEAGWFTPEEAKEMVTLPHFKTALTTMLEYNGKVRFSALENAEDGGMKTVRDQYVGL</sequence>
<accession>A0AC61N835</accession>
<dbReference type="EMBL" id="CP068393">
    <property type="protein sequence ID" value="QUC66806.1"/>
    <property type="molecule type" value="Genomic_DNA"/>
</dbReference>
<protein>
    <submittedName>
        <fullName evidence="1">NUDIX domain-containing protein</fullName>
    </submittedName>
</protein>
<name>A0AC61N835_9FIRM</name>
<dbReference type="Proteomes" id="UP000682782">
    <property type="component" value="Chromosome"/>
</dbReference>
<keyword evidence="2" id="KW-1185">Reference proteome</keyword>
<reference evidence="1" key="1">
    <citation type="submission" date="2021-01" db="EMBL/GenBank/DDBJ databases">
        <title>Complete genome sequence of Clostridiales bacterium R-7.</title>
        <authorList>
            <person name="Mahoney-Kurpe S.C."/>
            <person name="Palevich N."/>
            <person name="Koike S."/>
            <person name="Moon C.D."/>
            <person name="Attwood G.T."/>
        </authorList>
    </citation>
    <scope>NUCLEOTIDE SEQUENCE</scope>
    <source>
        <strain evidence="1">R-7</strain>
    </source>
</reference>
<evidence type="ECO:0000313" key="1">
    <source>
        <dbReference type="EMBL" id="QUC66806.1"/>
    </source>
</evidence>
<gene>
    <name evidence="1" type="ORF">JYE49_13310</name>
</gene>
<proteinExistence type="predicted"/>